<gene>
    <name evidence="3" type="ORF">Apa02nite_083030</name>
</gene>
<accession>A0ABQ4BNG2</accession>
<comment type="caution">
    <text evidence="3">The sequence shown here is derived from an EMBL/GenBank/DDBJ whole genome shotgun (WGS) entry which is preliminary data.</text>
</comment>
<sequence length="185" mass="21418">MRVISDDESGLLLWHPEGSEFARLIDADGNTQHEITVDRMRDPKLTVHLWEGRDILVLMPPAAAHSVWWFFEKGRFTGWYVNLEAPCVRRPGSVDTGDHVLDIVVTPQREWEWKDVDEFDERIGDPSYFDADTAETIRAEGNRLIKQIEAREFPFDGTYTDFQPSPEWPALRLTDSPQFPLHRPA</sequence>
<dbReference type="PANTHER" id="PTHR39159">
    <property type="match status" value="1"/>
</dbReference>
<feature type="domain" description="DUF402" evidence="2">
    <location>
        <begin position="28"/>
        <end position="153"/>
    </location>
</feature>
<dbReference type="Gene3D" id="2.40.380.10">
    <property type="entry name" value="FomD-like"/>
    <property type="match status" value="1"/>
</dbReference>
<keyword evidence="4" id="KW-1185">Reference proteome</keyword>
<dbReference type="InterPro" id="IPR007295">
    <property type="entry name" value="DUF402"/>
</dbReference>
<proteinExistence type="predicted"/>
<dbReference type="EMBL" id="BOMS01000139">
    <property type="protein sequence ID" value="GIE72195.1"/>
    <property type="molecule type" value="Genomic_DNA"/>
</dbReference>
<dbReference type="Pfam" id="PF04167">
    <property type="entry name" value="DUF402"/>
    <property type="match status" value="1"/>
</dbReference>
<evidence type="ECO:0000313" key="4">
    <source>
        <dbReference type="Proteomes" id="UP000624709"/>
    </source>
</evidence>
<dbReference type="Proteomes" id="UP000624709">
    <property type="component" value="Unassembled WGS sequence"/>
</dbReference>
<dbReference type="SUPFAM" id="SSF159234">
    <property type="entry name" value="FomD-like"/>
    <property type="match status" value="1"/>
</dbReference>
<organism evidence="3 4">
    <name type="scientific">Actinoplanes palleronii</name>
    <dbReference type="NCBI Taxonomy" id="113570"/>
    <lineage>
        <taxon>Bacteria</taxon>
        <taxon>Bacillati</taxon>
        <taxon>Actinomycetota</taxon>
        <taxon>Actinomycetes</taxon>
        <taxon>Micromonosporales</taxon>
        <taxon>Micromonosporaceae</taxon>
        <taxon>Actinoplanes</taxon>
    </lineage>
</organism>
<protein>
    <recommendedName>
        <fullName evidence="2">DUF402 domain-containing protein</fullName>
    </recommendedName>
</protein>
<evidence type="ECO:0000313" key="3">
    <source>
        <dbReference type="EMBL" id="GIE72195.1"/>
    </source>
</evidence>
<dbReference type="InterPro" id="IPR050212">
    <property type="entry name" value="Ntdp-like"/>
</dbReference>
<dbReference type="InterPro" id="IPR035930">
    <property type="entry name" value="FomD-like_sf"/>
</dbReference>
<dbReference type="PANTHER" id="PTHR39159:SF1">
    <property type="entry name" value="UPF0374 PROTEIN YGAC"/>
    <property type="match status" value="1"/>
</dbReference>
<keyword evidence="1" id="KW-0378">Hydrolase</keyword>
<name>A0ABQ4BNG2_9ACTN</name>
<evidence type="ECO:0000259" key="2">
    <source>
        <dbReference type="Pfam" id="PF04167"/>
    </source>
</evidence>
<evidence type="ECO:0000256" key="1">
    <source>
        <dbReference type="ARBA" id="ARBA00022801"/>
    </source>
</evidence>
<reference evidence="3 4" key="1">
    <citation type="submission" date="2021-01" db="EMBL/GenBank/DDBJ databases">
        <title>Whole genome shotgun sequence of Actinoplanes palleronii NBRC 14916.</title>
        <authorList>
            <person name="Komaki H."/>
            <person name="Tamura T."/>
        </authorList>
    </citation>
    <scope>NUCLEOTIDE SEQUENCE [LARGE SCALE GENOMIC DNA]</scope>
    <source>
        <strain evidence="3 4">NBRC 14916</strain>
    </source>
</reference>